<feature type="region of interest" description="Disordered" evidence="1">
    <location>
        <begin position="55"/>
        <end position="144"/>
    </location>
</feature>
<dbReference type="Proteomes" id="UP000326396">
    <property type="component" value="Linkage Group LG12"/>
</dbReference>
<comment type="caution">
    <text evidence="2">The sequence shown here is derived from an EMBL/GenBank/DDBJ whole genome shotgun (WGS) entry which is preliminary data.</text>
</comment>
<accession>A0A5N6PGU5</accession>
<sequence length="176" mass="19548">MKHQRFITVKPIKLRRPPCRITTLAPATGTVIVTITDDWPNKLADKVMGIPINSHEKVGNDKQEPRLEMKHGPQQPKLKTKAGAAAGRGSMGRSLGEKTQATAKDRWGYTDQAMEAAAEEDPNNRKSHGWGKEKEPGDSKAKEIMARQRNLQNTRNILRGAAAEKEQEDLCVVIYA</sequence>
<keyword evidence="3" id="KW-1185">Reference proteome</keyword>
<evidence type="ECO:0000313" key="2">
    <source>
        <dbReference type="EMBL" id="KAD6453607.1"/>
    </source>
</evidence>
<proteinExistence type="predicted"/>
<evidence type="ECO:0000256" key="1">
    <source>
        <dbReference type="SAM" id="MobiDB-lite"/>
    </source>
</evidence>
<feature type="compositionally biased region" description="Basic and acidic residues" evidence="1">
    <location>
        <begin position="130"/>
        <end position="144"/>
    </location>
</feature>
<reference evidence="2 3" key="1">
    <citation type="submission" date="2019-05" db="EMBL/GenBank/DDBJ databases">
        <title>Mikania micrantha, genome provides insights into the molecular mechanism of rapid growth.</title>
        <authorList>
            <person name="Liu B."/>
        </authorList>
    </citation>
    <scope>NUCLEOTIDE SEQUENCE [LARGE SCALE GENOMIC DNA]</scope>
    <source>
        <strain evidence="2">NLD-2019</strain>
        <tissue evidence="2">Leaf</tissue>
    </source>
</reference>
<gene>
    <name evidence="2" type="ORF">E3N88_08312</name>
</gene>
<feature type="compositionally biased region" description="Low complexity" evidence="1">
    <location>
        <begin position="82"/>
        <end position="94"/>
    </location>
</feature>
<feature type="compositionally biased region" description="Basic and acidic residues" evidence="1">
    <location>
        <begin position="55"/>
        <end position="71"/>
    </location>
</feature>
<name>A0A5N6PGU5_9ASTR</name>
<protein>
    <submittedName>
        <fullName evidence="2">Uncharacterized protein</fullName>
    </submittedName>
</protein>
<organism evidence="2 3">
    <name type="scientific">Mikania micrantha</name>
    <name type="common">bitter vine</name>
    <dbReference type="NCBI Taxonomy" id="192012"/>
    <lineage>
        <taxon>Eukaryota</taxon>
        <taxon>Viridiplantae</taxon>
        <taxon>Streptophyta</taxon>
        <taxon>Embryophyta</taxon>
        <taxon>Tracheophyta</taxon>
        <taxon>Spermatophyta</taxon>
        <taxon>Magnoliopsida</taxon>
        <taxon>eudicotyledons</taxon>
        <taxon>Gunneridae</taxon>
        <taxon>Pentapetalae</taxon>
        <taxon>asterids</taxon>
        <taxon>campanulids</taxon>
        <taxon>Asterales</taxon>
        <taxon>Asteraceae</taxon>
        <taxon>Asteroideae</taxon>
        <taxon>Heliantheae alliance</taxon>
        <taxon>Eupatorieae</taxon>
        <taxon>Mikania</taxon>
    </lineage>
</organism>
<dbReference type="AlphaFoldDB" id="A0A5N6PGU5"/>
<evidence type="ECO:0000313" key="3">
    <source>
        <dbReference type="Proteomes" id="UP000326396"/>
    </source>
</evidence>
<dbReference type="EMBL" id="SZYD01000004">
    <property type="protein sequence ID" value="KAD6453607.1"/>
    <property type="molecule type" value="Genomic_DNA"/>
</dbReference>